<feature type="transmembrane region" description="Helical" evidence="1">
    <location>
        <begin position="78"/>
        <end position="96"/>
    </location>
</feature>
<comment type="caution">
    <text evidence="3">The sequence shown here is derived from an EMBL/GenBank/DDBJ whole genome shotgun (WGS) entry which is preliminary data.</text>
</comment>
<keyword evidence="3" id="KW-0645">Protease</keyword>
<proteinExistence type="predicted"/>
<feature type="transmembrane region" description="Helical" evidence="1">
    <location>
        <begin position="38"/>
        <end position="58"/>
    </location>
</feature>
<name>A0A6M0IQ61_9BACT</name>
<evidence type="ECO:0000256" key="1">
    <source>
        <dbReference type="SAM" id="Phobius"/>
    </source>
</evidence>
<sequence>MSAYQFSRILLINCLLIIAVNGLFYWQFVKTLVAQRQIAILFGLAIYFIQIIVTYLLAGDQKIWLTQPFKGKTILQGLGAIIVVEVLTTMLLSTFTTHAHIFSLTDRLPSFFLLFILNSLPGAILEEWIFRYLPLRFSQQFKKDHRTILLCIGSLILFTLIHIPAYIFQYEHSLSELSRVFMMGLFFLVVYVLTQNLFFTVLFHGLTNNPLYLVESPYYWLYFYGSTVVVSGFWALQNWRNRHRSISL</sequence>
<evidence type="ECO:0000313" key="4">
    <source>
        <dbReference type="Proteomes" id="UP000477386"/>
    </source>
</evidence>
<accession>A0A6M0IQ61</accession>
<feature type="domain" description="CAAX prenyl protease 2/Lysostaphin resistance protein A-like" evidence="2">
    <location>
        <begin position="110"/>
        <end position="208"/>
    </location>
</feature>
<keyword evidence="1" id="KW-0472">Membrane</keyword>
<dbReference type="GO" id="GO:0080120">
    <property type="term" value="P:CAAX-box protein maturation"/>
    <property type="evidence" value="ECO:0007669"/>
    <property type="project" value="UniProtKB-ARBA"/>
</dbReference>
<keyword evidence="4" id="KW-1185">Reference proteome</keyword>
<reference evidence="3 4" key="1">
    <citation type="submission" date="2020-02" db="EMBL/GenBank/DDBJ databases">
        <title>Draft genome sequence of two Spirosoma agri KCTC 52727 and Spirosoma terrae KCTC 52035.</title>
        <authorList>
            <person name="Rojas J."/>
            <person name="Ambika Manirajan B."/>
            <person name="Ratering S."/>
            <person name="Suarez C."/>
            <person name="Schnell S."/>
        </authorList>
    </citation>
    <scope>NUCLEOTIDE SEQUENCE [LARGE SCALE GENOMIC DNA]</scope>
    <source>
        <strain evidence="3 4">KCTC 52727</strain>
    </source>
</reference>
<dbReference type="Proteomes" id="UP000477386">
    <property type="component" value="Unassembled WGS sequence"/>
</dbReference>
<evidence type="ECO:0000313" key="3">
    <source>
        <dbReference type="EMBL" id="NEU70418.1"/>
    </source>
</evidence>
<dbReference type="EMBL" id="JAAGNZ010000004">
    <property type="protein sequence ID" value="NEU70418.1"/>
    <property type="molecule type" value="Genomic_DNA"/>
</dbReference>
<dbReference type="GO" id="GO:0008237">
    <property type="term" value="F:metallopeptidase activity"/>
    <property type="evidence" value="ECO:0007669"/>
    <property type="project" value="UniProtKB-KW"/>
</dbReference>
<dbReference type="InterPro" id="IPR003675">
    <property type="entry name" value="Rce1/LyrA-like_dom"/>
</dbReference>
<feature type="transmembrane region" description="Helical" evidence="1">
    <location>
        <begin position="145"/>
        <end position="168"/>
    </location>
</feature>
<dbReference type="GO" id="GO:0006508">
    <property type="term" value="P:proteolysis"/>
    <property type="evidence" value="ECO:0007669"/>
    <property type="project" value="UniProtKB-KW"/>
</dbReference>
<keyword evidence="3" id="KW-0482">Metalloprotease</keyword>
<feature type="transmembrane region" description="Helical" evidence="1">
    <location>
        <begin position="180"/>
        <end position="206"/>
    </location>
</feature>
<organism evidence="3 4">
    <name type="scientific">Spirosoma agri</name>
    <dbReference type="NCBI Taxonomy" id="1987381"/>
    <lineage>
        <taxon>Bacteria</taxon>
        <taxon>Pseudomonadati</taxon>
        <taxon>Bacteroidota</taxon>
        <taxon>Cytophagia</taxon>
        <taxon>Cytophagales</taxon>
        <taxon>Cytophagaceae</taxon>
        <taxon>Spirosoma</taxon>
    </lineage>
</organism>
<keyword evidence="1" id="KW-0812">Transmembrane</keyword>
<keyword evidence="3" id="KW-0378">Hydrolase</keyword>
<evidence type="ECO:0000259" key="2">
    <source>
        <dbReference type="Pfam" id="PF02517"/>
    </source>
</evidence>
<feature type="transmembrane region" description="Helical" evidence="1">
    <location>
        <begin position="108"/>
        <end position="125"/>
    </location>
</feature>
<protein>
    <submittedName>
        <fullName evidence="3">CPBP family intramembrane metalloprotease</fullName>
    </submittedName>
</protein>
<keyword evidence="1" id="KW-1133">Transmembrane helix</keyword>
<dbReference type="Pfam" id="PF02517">
    <property type="entry name" value="Rce1-like"/>
    <property type="match status" value="1"/>
</dbReference>
<feature type="transmembrane region" description="Helical" evidence="1">
    <location>
        <begin position="6"/>
        <end position="26"/>
    </location>
</feature>
<gene>
    <name evidence="3" type="ORF">GK091_26360</name>
</gene>
<dbReference type="GO" id="GO:0004175">
    <property type="term" value="F:endopeptidase activity"/>
    <property type="evidence" value="ECO:0007669"/>
    <property type="project" value="UniProtKB-ARBA"/>
</dbReference>
<dbReference type="AlphaFoldDB" id="A0A6M0IQ61"/>
<dbReference type="RefSeq" id="WP_164043724.1">
    <property type="nucleotide sequence ID" value="NZ_JAAGNZ010000004.1"/>
</dbReference>
<feature type="transmembrane region" description="Helical" evidence="1">
    <location>
        <begin position="218"/>
        <end position="236"/>
    </location>
</feature>